<keyword evidence="2" id="KW-1185">Reference proteome</keyword>
<evidence type="ECO:0000313" key="1">
    <source>
        <dbReference type="EMBL" id="GFR26427.1"/>
    </source>
</evidence>
<dbReference type="EMBL" id="BMAO01038689">
    <property type="protein sequence ID" value="GFR26427.1"/>
    <property type="molecule type" value="Genomic_DNA"/>
</dbReference>
<dbReference type="AlphaFoldDB" id="A0A8X6LZI5"/>
<organism evidence="1 2">
    <name type="scientific">Trichonephila clavata</name>
    <name type="common">Joro spider</name>
    <name type="synonym">Nephila clavata</name>
    <dbReference type="NCBI Taxonomy" id="2740835"/>
    <lineage>
        <taxon>Eukaryota</taxon>
        <taxon>Metazoa</taxon>
        <taxon>Ecdysozoa</taxon>
        <taxon>Arthropoda</taxon>
        <taxon>Chelicerata</taxon>
        <taxon>Arachnida</taxon>
        <taxon>Araneae</taxon>
        <taxon>Araneomorphae</taxon>
        <taxon>Entelegynae</taxon>
        <taxon>Araneoidea</taxon>
        <taxon>Nephilidae</taxon>
        <taxon>Trichonephila</taxon>
    </lineage>
</organism>
<sequence length="89" mass="10375">MDLRKRLKKMEELEYISLIYWVAKQNNSKPAQEKSHLTTPVRSKPLNEYLNLQDAEKAEEIFIFNDFTAALRDSKKRPSASPEQTQCCA</sequence>
<dbReference type="Proteomes" id="UP000887116">
    <property type="component" value="Unassembled WGS sequence"/>
</dbReference>
<proteinExistence type="predicted"/>
<gene>
    <name evidence="1" type="ORF">TNCT_422761</name>
</gene>
<accession>A0A8X6LZI5</accession>
<name>A0A8X6LZI5_TRICU</name>
<evidence type="ECO:0000313" key="2">
    <source>
        <dbReference type="Proteomes" id="UP000887116"/>
    </source>
</evidence>
<comment type="caution">
    <text evidence="1">The sequence shown here is derived from an EMBL/GenBank/DDBJ whole genome shotgun (WGS) entry which is preliminary data.</text>
</comment>
<reference evidence="1" key="1">
    <citation type="submission" date="2020-07" db="EMBL/GenBank/DDBJ databases">
        <title>Multicomponent nature underlies the extraordinary mechanical properties of spider dragline silk.</title>
        <authorList>
            <person name="Kono N."/>
            <person name="Nakamura H."/>
            <person name="Mori M."/>
            <person name="Yoshida Y."/>
            <person name="Ohtoshi R."/>
            <person name="Malay A.D."/>
            <person name="Moran D.A.P."/>
            <person name="Tomita M."/>
            <person name="Numata K."/>
            <person name="Arakawa K."/>
        </authorList>
    </citation>
    <scope>NUCLEOTIDE SEQUENCE</scope>
</reference>
<protein>
    <submittedName>
        <fullName evidence="1">Uncharacterized protein</fullName>
    </submittedName>
</protein>